<gene>
    <name evidence="10" type="ORF">CSSPTR1EN2_LOCUS5200</name>
</gene>
<feature type="transmembrane region" description="Helical" evidence="8">
    <location>
        <begin position="138"/>
        <end position="164"/>
    </location>
</feature>
<feature type="transmembrane region" description="Helical" evidence="8">
    <location>
        <begin position="103"/>
        <end position="126"/>
    </location>
</feature>
<feature type="transmembrane region" description="Helical" evidence="8">
    <location>
        <begin position="79"/>
        <end position="97"/>
    </location>
</feature>
<dbReference type="Proteomes" id="UP001497512">
    <property type="component" value="Chromosome 12"/>
</dbReference>
<evidence type="ECO:0000256" key="1">
    <source>
        <dbReference type="ARBA" id="ARBA00004651"/>
    </source>
</evidence>
<comment type="similarity">
    <text evidence="2 8">Belongs to the Casparian strip membrane proteins (CASP) family.</text>
</comment>
<evidence type="ECO:0000313" key="10">
    <source>
        <dbReference type="EMBL" id="CAK9199965.1"/>
    </source>
</evidence>
<keyword evidence="7 8" id="KW-0472">Membrane</keyword>
<feature type="transmembrane region" description="Helical" evidence="8">
    <location>
        <begin position="184"/>
        <end position="206"/>
    </location>
</feature>
<evidence type="ECO:0000256" key="5">
    <source>
        <dbReference type="ARBA" id="ARBA00022692"/>
    </source>
</evidence>
<organism evidence="10 11">
    <name type="scientific">Sphagnum troendelagicum</name>
    <dbReference type="NCBI Taxonomy" id="128251"/>
    <lineage>
        <taxon>Eukaryota</taxon>
        <taxon>Viridiplantae</taxon>
        <taxon>Streptophyta</taxon>
        <taxon>Embryophyta</taxon>
        <taxon>Bryophyta</taxon>
        <taxon>Sphagnophytina</taxon>
        <taxon>Sphagnopsida</taxon>
        <taxon>Sphagnales</taxon>
        <taxon>Sphagnaceae</taxon>
        <taxon>Sphagnum</taxon>
    </lineage>
</organism>
<evidence type="ECO:0000313" key="11">
    <source>
        <dbReference type="Proteomes" id="UP001497512"/>
    </source>
</evidence>
<dbReference type="EMBL" id="OZ019904">
    <property type="protein sequence ID" value="CAK9199965.1"/>
    <property type="molecule type" value="Genomic_DNA"/>
</dbReference>
<dbReference type="Pfam" id="PF04535">
    <property type="entry name" value="CASP_dom"/>
    <property type="match status" value="1"/>
</dbReference>
<evidence type="ECO:0000256" key="8">
    <source>
        <dbReference type="RuleBase" id="RU361233"/>
    </source>
</evidence>
<keyword evidence="4 8" id="KW-1003">Cell membrane</keyword>
<evidence type="ECO:0000256" key="7">
    <source>
        <dbReference type="ARBA" id="ARBA00023136"/>
    </source>
</evidence>
<name>A0ABP0TLY9_9BRYO</name>
<accession>A0ABP0TLY9</accession>
<evidence type="ECO:0000256" key="6">
    <source>
        <dbReference type="ARBA" id="ARBA00022989"/>
    </source>
</evidence>
<keyword evidence="6 8" id="KW-1133">Transmembrane helix</keyword>
<keyword evidence="5 8" id="KW-0812">Transmembrane</keyword>
<dbReference type="PANTHER" id="PTHR33573:SF50">
    <property type="entry name" value="CASP-LIKE PROTEIN 4A3"/>
    <property type="match status" value="1"/>
</dbReference>
<dbReference type="InterPro" id="IPR006702">
    <property type="entry name" value="CASP_dom"/>
</dbReference>
<sequence>MANQTAWSTEYFDDRPLEYKAQVETAAAASPRTAAPVGIPPPMYTTGNSNSAAGRNTGSVSSFVVLVCMLLVPRVLQVIFLIIAMSVTAAIPGFTAFSSLKFLLSMDVIALVYSLAVLVWVIICLVSGNSQFGRTGSFAAYITFILDLLLACTLVAACVAAGGVTVGVDGGANCGSPCSEQNAAISMGKLATYLLGFSAGISISMIQHNTALRTSLNNH</sequence>
<evidence type="ECO:0000256" key="4">
    <source>
        <dbReference type="ARBA" id="ARBA00022475"/>
    </source>
</evidence>
<feature type="domain" description="Casparian strip membrane protein" evidence="9">
    <location>
        <begin position="71"/>
        <end position="188"/>
    </location>
</feature>
<evidence type="ECO:0000256" key="2">
    <source>
        <dbReference type="ARBA" id="ARBA00007651"/>
    </source>
</evidence>
<keyword evidence="11" id="KW-1185">Reference proteome</keyword>
<evidence type="ECO:0000259" key="9">
    <source>
        <dbReference type="Pfam" id="PF04535"/>
    </source>
</evidence>
<dbReference type="PANTHER" id="PTHR33573">
    <property type="entry name" value="CASP-LIKE PROTEIN 4A4"/>
    <property type="match status" value="1"/>
</dbReference>
<comment type="subcellular location">
    <subcellularLocation>
        <location evidence="1 8">Cell membrane</location>
        <topology evidence="1 8">Multi-pass membrane protein</topology>
    </subcellularLocation>
</comment>
<comment type="subunit">
    <text evidence="3 8">Homodimer and heterodimers.</text>
</comment>
<evidence type="ECO:0000256" key="3">
    <source>
        <dbReference type="ARBA" id="ARBA00011489"/>
    </source>
</evidence>
<reference evidence="10" key="1">
    <citation type="submission" date="2024-02" db="EMBL/GenBank/DDBJ databases">
        <authorList>
            <consortium name="ELIXIR-Norway"/>
            <consortium name="Elixir Norway"/>
        </authorList>
    </citation>
    <scope>NUCLEOTIDE SEQUENCE</scope>
</reference>
<protein>
    <recommendedName>
        <fullName evidence="8">CASP-like protein</fullName>
    </recommendedName>
</protein>
<proteinExistence type="inferred from homology"/>